<dbReference type="InterPro" id="IPR008979">
    <property type="entry name" value="Galactose-bd-like_sf"/>
</dbReference>
<name>A0ABP6X6I2_9FLAO</name>
<organism evidence="1 2">
    <name type="scientific">Snuella lapsa</name>
    <dbReference type="NCBI Taxonomy" id="870481"/>
    <lineage>
        <taxon>Bacteria</taxon>
        <taxon>Pseudomonadati</taxon>
        <taxon>Bacteroidota</taxon>
        <taxon>Flavobacteriia</taxon>
        <taxon>Flavobacteriales</taxon>
        <taxon>Flavobacteriaceae</taxon>
        <taxon>Snuella</taxon>
    </lineage>
</organism>
<dbReference type="Gene3D" id="2.60.120.260">
    <property type="entry name" value="Galactose-binding domain-like"/>
    <property type="match status" value="3"/>
</dbReference>
<dbReference type="InterPro" id="IPR013320">
    <property type="entry name" value="ConA-like_dom_sf"/>
</dbReference>
<evidence type="ECO:0000313" key="2">
    <source>
        <dbReference type="Proteomes" id="UP001500954"/>
    </source>
</evidence>
<dbReference type="Proteomes" id="UP001500954">
    <property type="component" value="Unassembled WGS sequence"/>
</dbReference>
<protein>
    <submittedName>
        <fullName evidence="1">Uncharacterized protein</fullName>
    </submittedName>
</protein>
<reference evidence="2" key="1">
    <citation type="journal article" date="2019" name="Int. J. Syst. Evol. Microbiol.">
        <title>The Global Catalogue of Microorganisms (GCM) 10K type strain sequencing project: providing services to taxonomists for standard genome sequencing and annotation.</title>
        <authorList>
            <consortium name="The Broad Institute Genomics Platform"/>
            <consortium name="The Broad Institute Genome Sequencing Center for Infectious Disease"/>
            <person name="Wu L."/>
            <person name="Ma J."/>
        </authorList>
    </citation>
    <scope>NUCLEOTIDE SEQUENCE [LARGE SCALE GENOMIC DNA]</scope>
    <source>
        <strain evidence="2">JCM 17111</strain>
    </source>
</reference>
<proteinExistence type="predicted"/>
<dbReference type="Pfam" id="PF13385">
    <property type="entry name" value="Laminin_G_3"/>
    <property type="match status" value="1"/>
</dbReference>
<accession>A0ABP6X6I2</accession>
<gene>
    <name evidence="1" type="ORF">GCM10022395_09870</name>
</gene>
<dbReference type="EMBL" id="BAABCY010000032">
    <property type="protein sequence ID" value="GAA3561258.1"/>
    <property type="molecule type" value="Genomic_DNA"/>
</dbReference>
<evidence type="ECO:0000313" key="1">
    <source>
        <dbReference type="EMBL" id="GAA3561258.1"/>
    </source>
</evidence>
<dbReference type="SUPFAM" id="SSF49899">
    <property type="entry name" value="Concanavalin A-like lectins/glucanases"/>
    <property type="match status" value="1"/>
</dbReference>
<keyword evidence="2" id="KW-1185">Reference proteome</keyword>
<dbReference type="SUPFAM" id="SSF49785">
    <property type="entry name" value="Galactose-binding domain-like"/>
    <property type="match status" value="1"/>
</dbReference>
<comment type="caution">
    <text evidence="1">The sequence shown here is derived from an EMBL/GenBank/DDBJ whole genome shotgun (WGS) entry which is preliminary data.</text>
</comment>
<dbReference type="RefSeq" id="WP_345004733.1">
    <property type="nucleotide sequence ID" value="NZ_BAABCY010000032.1"/>
</dbReference>
<dbReference type="Gene3D" id="2.60.120.200">
    <property type="match status" value="1"/>
</dbReference>
<sequence length="742" mass="81250">MKTTKLNKSIQAIFVILFMVNLSCTDDDLKQFETIAYVPCEESNAVANPNILNDFECQANVDLDGVETIRNPFEIQINKSRFVGKYTDGIGAWDNILIDYGAPIDFTSHAVFKIKVKSEIRGVLKIKLEGGTSNPIEIDAVMNASPDVHNSWTEYTFDFSNQILEDHSKMILFFNAGVETDGTDVYYIDDLFWDTAINPCKSVSEDLSVLNDFDCQQNYFIGNPDEVTEPTATRILNPEMSGINTSDFVGKYIDDGTNAWDNLYIDLGEEIDLSVKNVLSIKVHSSNAVPLLAKLEGGTASEIWANIEVLNEWVEYTFNFASAVGNGNTKILFFFNAGQTNGTTEDIYYVDDIKFLEDACNGVMPNLDIINDFDCQQNQNVAGNVGASIVDNPNSSGINTSAAVLEITDNGTDAWDHLLFDFGTPIDLSTKNQLNIKIHSSKTVPILAKLEGGTSAPAEIWGDIDTVGEWKEYTFNFSSQVAENHQKIVLFFNGGQTDGTSTDVYYVDDIKFTETVIIPPATFYMPFEGNYTDAVSTADATIVGTPGFAGSGASGIDAYEGAADSYLTFPITGLTSAEFSATMWYKLNSAPDRAAILVIGPEDTGNGGFPDVQNLRTNGFRFFREVSDDNNAEQRFKLNAGNGTGDTWIDGGVNADIPVTGEWVHLAITISSSAASVYINGSLAHQSGFDGIDWTGCDIVSIMSGAPRFTEWGHFSDHSQLDELKFFDVALSLEQIQAIMNQ</sequence>